<dbReference type="SMART" id="SM01043">
    <property type="entry name" value="BTAD"/>
    <property type="match status" value="1"/>
</dbReference>
<evidence type="ECO:0000256" key="4">
    <source>
        <dbReference type="ARBA" id="ARBA00023163"/>
    </source>
</evidence>
<keyword evidence="4" id="KW-0804">Transcription</keyword>
<dbReference type="RefSeq" id="WP_015745835.1">
    <property type="nucleotide sequence ID" value="NC_013235.1"/>
</dbReference>
<keyword evidence="2" id="KW-0805">Transcription regulation</keyword>
<dbReference type="InterPro" id="IPR051677">
    <property type="entry name" value="AfsR-DnrI-RedD_regulator"/>
</dbReference>
<evidence type="ECO:0000259" key="7">
    <source>
        <dbReference type="PROSITE" id="PS51755"/>
    </source>
</evidence>
<reference evidence="9" key="1">
    <citation type="submission" date="2009-09" db="EMBL/GenBank/DDBJ databases">
        <title>The complete genome of Nakamurella multipartita DSM 44233.</title>
        <authorList>
            <consortium name="US DOE Joint Genome Institute (JGI-PGF)"/>
            <person name="Lucas S."/>
            <person name="Copeland A."/>
            <person name="Lapidus A."/>
            <person name="Glavina del Rio T."/>
            <person name="Dalin E."/>
            <person name="Tice H."/>
            <person name="Bruce D."/>
            <person name="Goodwin L."/>
            <person name="Pitluck S."/>
            <person name="Kyrpides N."/>
            <person name="Mavromatis K."/>
            <person name="Ivanova N."/>
            <person name="Ovchinnikova G."/>
            <person name="Sims D."/>
            <person name="Meincke L."/>
            <person name="Brettin T."/>
            <person name="Detter J.C."/>
            <person name="Han C."/>
            <person name="Larimer F."/>
            <person name="Land M."/>
            <person name="Hauser L."/>
            <person name="Markowitz V."/>
            <person name="Cheng J.-F."/>
            <person name="Hugenholtz P."/>
            <person name="Woyke T."/>
            <person name="Wu D."/>
            <person name="Klenk H.-P."/>
            <person name="Eisen J.A."/>
        </authorList>
    </citation>
    <scope>NUCLEOTIDE SEQUENCE [LARGE SCALE GENOMIC DNA]</scope>
    <source>
        <strain evidence="9">ATCC 700099 / DSM 44233 / CIP 104796 / JCM 9543 / NBRC 105858 / Y-104</strain>
    </source>
</reference>
<dbReference type="eggNOG" id="COG3629">
    <property type="taxonomic scope" value="Bacteria"/>
</dbReference>
<reference evidence="8 9" key="2">
    <citation type="journal article" date="2010" name="Stand. Genomic Sci.">
        <title>Complete genome sequence of Nakamurella multipartita type strain (Y-104).</title>
        <authorList>
            <person name="Tice H."/>
            <person name="Mayilraj S."/>
            <person name="Sims D."/>
            <person name="Lapidus A."/>
            <person name="Nolan M."/>
            <person name="Lucas S."/>
            <person name="Glavina Del Rio T."/>
            <person name="Copeland A."/>
            <person name="Cheng J.F."/>
            <person name="Meincke L."/>
            <person name="Bruce D."/>
            <person name="Goodwin L."/>
            <person name="Pitluck S."/>
            <person name="Ivanova N."/>
            <person name="Mavromatis K."/>
            <person name="Ovchinnikova G."/>
            <person name="Pati A."/>
            <person name="Chen A."/>
            <person name="Palaniappan K."/>
            <person name="Land M."/>
            <person name="Hauser L."/>
            <person name="Chang Y.J."/>
            <person name="Jeffries C.D."/>
            <person name="Detter J.C."/>
            <person name="Brettin T."/>
            <person name="Rohde M."/>
            <person name="Goker M."/>
            <person name="Bristow J."/>
            <person name="Eisen J.A."/>
            <person name="Markowitz V."/>
            <person name="Hugenholtz P."/>
            <person name="Kyrpides N.C."/>
            <person name="Klenk H.P."/>
            <person name="Chen F."/>
        </authorList>
    </citation>
    <scope>NUCLEOTIDE SEQUENCE [LARGE SCALE GENOMIC DNA]</scope>
    <source>
        <strain evidence="9">ATCC 700099 / DSM 44233 / CIP 104796 / JCM 9543 / NBRC 105858 / Y-104</strain>
    </source>
</reference>
<evidence type="ECO:0000256" key="5">
    <source>
        <dbReference type="PROSITE-ProRule" id="PRU01091"/>
    </source>
</evidence>
<dbReference type="EMBL" id="CP001737">
    <property type="protein sequence ID" value="ACV76917.1"/>
    <property type="molecule type" value="Genomic_DNA"/>
</dbReference>
<protein>
    <submittedName>
        <fullName evidence="8">Transcriptional regulator, putative ATPase, winged helix family</fullName>
    </submittedName>
</protein>
<dbReference type="Gene3D" id="3.40.50.300">
    <property type="entry name" value="P-loop containing nucleotide triphosphate hydrolases"/>
    <property type="match status" value="1"/>
</dbReference>
<dbReference type="Gene3D" id="1.25.40.10">
    <property type="entry name" value="Tetratricopeptide repeat domain"/>
    <property type="match status" value="1"/>
</dbReference>
<proteinExistence type="inferred from homology"/>
<dbReference type="PANTHER" id="PTHR35807:SF1">
    <property type="entry name" value="TRANSCRIPTIONAL REGULATOR REDD"/>
    <property type="match status" value="1"/>
</dbReference>
<dbReference type="PROSITE" id="PS51755">
    <property type="entry name" value="OMPR_PHOB"/>
    <property type="match status" value="1"/>
</dbReference>
<dbReference type="InterPro" id="IPR036388">
    <property type="entry name" value="WH-like_DNA-bd_sf"/>
</dbReference>
<accession>C8X748</accession>
<dbReference type="SMART" id="SM00862">
    <property type="entry name" value="Trans_reg_C"/>
    <property type="match status" value="1"/>
</dbReference>
<dbReference type="InterPro" id="IPR001867">
    <property type="entry name" value="OmpR/PhoB-type_DNA-bd"/>
</dbReference>
<evidence type="ECO:0000256" key="6">
    <source>
        <dbReference type="SAM" id="MobiDB-lite"/>
    </source>
</evidence>
<dbReference type="InterPro" id="IPR005158">
    <property type="entry name" value="BTAD"/>
</dbReference>
<dbReference type="SUPFAM" id="SSF52540">
    <property type="entry name" value="P-loop containing nucleoside triphosphate hydrolases"/>
    <property type="match status" value="1"/>
</dbReference>
<dbReference type="Pfam" id="PF03704">
    <property type="entry name" value="BTAD"/>
    <property type="match status" value="1"/>
</dbReference>
<dbReference type="Proteomes" id="UP000002218">
    <property type="component" value="Chromosome"/>
</dbReference>
<dbReference type="InterPro" id="IPR027417">
    <property type="entry name" value="P-loop_NTPase"/>
</dbReference>
<dbReference type="InterPro" id="IPR016032">
    <property type="entry name" value="Sig_transdc_resp-reg_C-effctor"/>
</dbReference>
<dbReference type="GO" id="GO:0003677">
    <property type="term" value="F:DNA binding"/>
    <property type="evidence" value="ECO:0007669"/>
    <property type="project" value="UniProtKB-UniRule"/>
</dbReference>
<dbReference type="InterPro" id="IPR011990">
    <property type="entry name" value="TPR-like_helical_dom_sf"/>
</dbReference>
<dbReference type="eggNOG" id="COG3899">
    <property type="taxonomic scope" value="Bacteria"/>
</dbReference>
<keyword evidence="3 5" id="KW-0238">DNA-binding</keyword>
<feature type="DNA-binding region" description="OmpR/PhoB-type" evidence="5">
    <location>
        <begin position="1"/>
        <end position="102"/>
    </location>
</feature>
<evidence type="ECO:0000256" key="2">
    <source>
        <dbReference type="ARBA" id="ARBA00023015"/>
    </source>
</evidence>
<evidence type="ECO:0000256" key="3">
    <source>
        <dbReference type="ARBA" id="ARBA00023125"/>
    </source>
</evidence>
<dbReference type="AlphaFoldDB" id="C8X748"/>
<evidence type="ECO:0000313" key="9">
    <source>
        <dbReference type="Proteomes" id="UP000002218"/>
    </source>
</evidence>
<dbReference type="Pfam" id="PF13191">
    <property type="entry name" value="AAA_16"/>
    <property type="match status" value="1"/>
</dbReference>
<dbReference type="STRING" id="479431.Namu_0498"/>
<feature type="region of interest" description="Disordered" evidence="6">
    <location>
        <begin position="259"/>
        <end position="308"/>
    </location>
</feature>
<dbReference type="SUPFAM" id="SSF48452">
    <property type="entry name" value="TPR-like"/>
    <property type="match status" value="1"/>
</dbReference>
<keyword evidence="9" id="KW-1185">Reference proteome</keyword>
<dbReference type="InterPro" id="IPR003593">
    <property type="entry name" value="AAA+_ATPase"/>
</dbReference>
<dbReference type="GO" id="GO:0000160">
    <property type="term" value="P:phosphorelay signal transduction system"/>
    <property type="evidence" value="ECO:0007669"/>
    <property type="project" value="InterPro"/>
</dbReference>
<dbReference type="PANTHER" id="PTHR35807">
    <property type="entry name" value="TRANSCRIPTIONAL REGULATOR REDD-RELATED"/>
    <property type="match status" value="1"/>
</dbReference>
<dbReference type="SMART" id="SM00382">
    <property type="entry name" value="AAA"/>
    <property type="match status" value="1"/>
</dbReference>
<organism evidence="8 9">
    <name type="scientific">Nakamurella multipartita (strain ATCC 700099 / DSM 44233 / CIP 104796 / JCM 9543 / NBRC 105858 / Y-104)</name>
    <name type="common">Microsphaera multipartita</name>
    <dbReference type="NCBI Taxonomy" id="479431"/>
    <lineage>
        <taxon>Bacteria</taxon>
        <taxon>Bacillati</taxon>
        <taxon>Actinomycetota</taxon>
        <taxon>Actinomycetes</taxon>
        <taxon>Nakamurellales</taxon>
        <taxon>Nakamurellaceae</taxon>
        <taxon>Nakamurella</taxon>
    </lineage>
</organism>
<feature type="domain" description="OmpR/PhoB-type" evidence="7">
    <location>
        <begin position="1"/>
        <end position="102"/>
    </location>
</feature>
<feature type="compositionally biased region" description="Low complexity" evidence="6">
    <location>
        <begin position="266"/>
        <end position="286"/>
    </location>
</feature>
<name>C8X748_NAKMY</name>
<dbReference type="InParanoid" id="C8X748"/>
<comment type="similarity">
    <text evidence="1">Belongs to the AfsR/DnrI/RedD regulatory family.</text>
</comment>
<dbReference type="OrthoDB" id="134712at2"/>
<dbReference type="HOGENOM" id="CLU_006850_5_0_11"/>
<dbReference type="KEGG" id="nml:Namu_0498"/>
<dbReference type="InterPro" id="IPR041664">
    <property type="entry name" value="AAA_16"/>
</dbReference>
<dbReference type="Gene3D" id="1.10.10.10">
    <property type="entry name" value="Winged helix-like DNA-binding domain superfamily/Winged helix DNA-binding domain"/>
    <property type="match status" value="1"/>
</dbReference>
<dbReference type="Pfam" id="PF00486">
    <property type="entry name" value="Trans_reg_C"/>
    <property type="match status" value="1"/>
</dbReference>
<evidence type="ECO:0000256" key="1">
    <source>
        <dbReference type="ARBA" id="ARBA00005820"/>
    </source>
</evidence>
<dbReference type="GO" id="GO:0006355">
    <property type="term" value="P:regulation of DNA-templated transcription"/>
    <property type="evidence" value="ECO:0007669"/>
    <property type="project" value="InterPro"/>
</dbReference>
<evidence type="ECO:0000313" key="8">
    <source>
        <dbReference type="EMBL" id="ACV76917.1"/>
    </source>
</evidence>
<dbReference type="SUPFAM" id="SSF46894">
    <property type="entry name" value="C-terminal effector domain of the bipartite response regulators"/>
    <property type="match status" value="1"/>
</dbReference>
<gene>
    <name evidence="8" type="ordered locus">Namu_0498</name>
</gene>
<sequence length="1150" mass="122245">MLRLRVLGALDASVDTGAGVLRPDLGGPRQRSVLALLLVARGQVVSVDRLVEDLWNGEAPPRAIGALQAYVSHLRRALEPDRAPRTPATVLVSEPPGYAIRVPPDAVDAWRFEALVRQAAEPDRQPQARALLQQALDLWRGPAYAEFGTESWAATEVGRLESLRIVARERWCEAVLTAGDADEAVLAAEVLTREYPLREEGWRLLAMGLYLTGRQADALAALRRARDILADELGMDPGAALLEVEADVLAQRLSRPAPAAAPVPVPISTASPTTTATTDSATATVARPAPSDEASGPAPTDGSFVGREDELNTLHTVAHDARTRSDRRVVLVAGEAGAGKSALIERVAQELRADRWRLVLGRCPESAGAPPAWAWVEVVRALAADVDPGPFAPALAPLLDETARPAAESDASFGRFLLGRALVGYLTAAARTGPLVIVLDDLHRGDSETVALLDTVASETAGVPLLMVAAYRPAEVQPGLRDALAGLAALPPTRLALPGLDTRQAARLIRSVAGTQPDPATLAALVERTAGNPFYLAESARLLGSEGSLVAVSKVPEGVRDVLRRRFARLPEVTVSVLRLAAVIGRDVDIDVLVHAAEVDEDTVLDALEAGVLAGLLIEPAPGRVRFAHVLVRDTLYEDAPQLRRSRWHGRIADAVTAVHPDDAAALAHHYHHAGTPATARRAVDAGVRAADMAVARYAHETAADLYEQALADLARVPEGPAGAGPAAGPAVGPGAGPDSRLAERIELLSRLSRSQLAAGAGVRALATRNRAIREADRAGRVDLLVRSLTAWDLPTPWINRPYGVVDEEMVATIKRALASTDPRPDDATRCRLLCALAGELDEAEVVLPYAEAAEAIARRLDDPVLLGLALHAKVSFIGPEHDAERAARIGDELREIGRRPGLAVFALIGHYMAVRAAGIRGDHRTMAGHVDQIEELVARYRWRQALGLLSMHRGAIAHIAGRLDESEAHYARGAESLRGSGALDAVGITTLAFLTLRMTQGRAAEFTDALTSVDTQAPDVIADLFAIPLLAAGRRAEAIEFRRGIRPVRRDFFHGLLLTMRGIIVAALADPVEAAGVYADLLAYRGQLGGGGSGSYAVGPVDTVLGDLARVLGDREAARQFYRAGADLAAACGNRYWVDEATRRARALD</sequence>
<dbReference type="CDD" id="cd15831">
    <property type="entry name" value="BTAD"/>
    <property type="match status" value="1"/>
</dbReference>